<proteinExistence type="predicted"/>
<dbReference type="Gene3D" id="1.25.40.570">
    <property type="match status" value="1"/>
</dbReference>
<organism evidence="1 2">
    <name type="scientific">Paraglomus brasilianum</name>
    <dbReference type="NCBI Taxonomy" id="144538"/>
    <lineage>
        <taxon>Eukaryota</taxon>
        <taxon>Fungi</taxon>
        <taxon>Fungi incertae sedis</taxon>
        <taxon>Mucoromycota</taxon>
        <taxon>Glomeromycotina</taxon>
        <taxon>Glomeromycetes</taxon>
        <taxon>Paraglomerales</taxon>
        <taxon>Paraglomeraceae</taxon>
        <taxon>Paraglomus</taxon>
    </lineage>
</organism>
<comment type="caution">
    <text evidence="1">The sequence shown here is derived from an EMBL/GenBank/DDBJ whole genome shotgun (WGS) entry which is preliminary data.</text>
</comment>
<dbReference type="InterPro" id="IPR050871">
    <property type="entry name" value="26S_Proteasome/COP9_Components"/>
</dbReference>
<dbReference type="OrthoDB" id="194139at2759"/>
<dbReference type="EMBL" id="CAJVPI010000637">
    <property type="protein sequence ID" value="CAG8558179.1"/>
    <property type="molecule type" value="Genomic_DNA"/>
</dbReference>
<evidence type="ECO:0000313" key="1">
    <source>
        <dbReference type="EMBL" id="CAG8558179.1"/>
    </source>
</evidence>
<dbReference type="PANTHER" id="PTHR10678">
    <property type="entry name" value="26S PROTEASOME NON-ATPASE REGULATORY SUBUNIT 11/COP9 SIGNALOSOME COMPLEX SUBUNIT 2"/>
    <property type="match status" value="1"/>
</dbReference>
<dbReference type="AlphaFoldDB" id="A0A9N9BBS2"/>
<accession>A0A9N9BBS2</accession>
<name>A0A9N9BBS2_9GLOM</name>
<evidence type="ECO:0000313" key="2">
    <source>
        <dbReference type="Proteomes" id="UP000789739"/>
    </source>
</evidence>
<keyword evidence="2" id="KW-1185">Reference proteome</keyword>
<dbReference type="Proteomes" id="UP000789739">
    <property type="component" value="Unassembled WGS sequence"/>
</dbReference>
<reference evidence="1" key="1">
    <citation type="submission" date="2021-06" db="EMBL/GenBank/DDBJ databases">
        <authorList>
            <person name="Kallberg Y."/>
            <person name="Tangrot J."/>
            <person name="Rosling A."/>
        </authorList>
    </citation>
    <scope>NUCLEOTIDE SEQUENCE</scope>
    <source>
        <strain evidence="1">BR232B</strain>
    </source>
</reference>
<dbReference type="SMART" id="SM00753">
    <property type="entry name" value="PAM"/>
    <property type="match status" value="1"/>
</dbReference>
<protein>
    <submittedName>
        <fullName evidence="1">912_t:CDS:1</fullName>
    </submittedName>
</protein>
<gene>
    <name evidence="1" type="ORF">PBRASI_LOCUS5449</name>
</gene>
<sequence length="301" mass="35425">MSDDNFMLEDDEEEVYNFDYEDDEQEEPDVDLENKYYNAKAWKEDDPEAAIREFQSVVDTETEKGDWGFKALKQMAKLSFRAGDYDATLTYYKQLLTYTKSAVTRNYSEKSINNILDFISSSQDMIFMENFYSTTLAALEEAKNERLWVKTNLKLAKLWLDRKEYTRLNKILRQLHQSCQKDDGTDDQRKGTHLLEIFALEIQMYTETKNNKKLKALYQQCLHVKSAIPHPRIMGVIRECGGKMHMSEKEWDKAQTDFFESFRNYDEAGSPQRIQVLKYLVLANMLTESQINPFDSQETKP</sequence>
<dbReference type="InterPro" id="IPR011990">
    <property type="entry name" value="TPR-like_helical_dom_sf"/>
</dbReference>
<dbReference type="SUPFAM" id="SSF48452">
    <property type="entry name" value="TPR-like"/>
    <property type="match status" value="1"/>
</dbReference>